<accession>A0A022REI9</accession>
<proteinExistence type="predicted"/>
<sequence>MNRWASYQQKAFVGGCVADGVVCPKPRRIGLPLFHEPIKPTSRLLHFNNQSAEAYDAKAGTELLDIIRMKGGYGSPRSNYKVGSSLPFLIGSPPSRASNPIIQDEQFGNDNGDAQSSSTCKIGGYVPANFGPKPATVRIEGFNYSLSAVA</sequence>
<dbReference type="eggNOG" id="ENOG502SRPN">
    <property type="taxonomic scope" value="Eukaryota"/>
</dbReference>
<evidence type="ECO:0000313" key="2">
    <source>
        <dbReference type="Proteomes" id="UP000030748"/>
    </source>
</evidence>
<dbReference type="PANTHER" id="PTHR33384">
    <property type="entry name" value="EXPRESSED PROTEIN"/>
    <property type="match status" value="1"/>
</dbReference>
<protein>
    <submittedName>
        <fullName evidence="1">Uncharacterized protein</fullName>
    </submittedName>
</protein>
<evidence type="ECO:0000313" key="1">
    <source>
        <dbReference type="EMBL" id="EYU38168.1"/>
    </source>
</evidence>
<organism evidence="1 2">
    <name type="scientific">Erythranthe guttata</name>
    <name type="common">Yellow monkey flower</name>
    <name type="synonym">Mimulus guttatus</name>
    <dbReference type="NCBI Taxonomy" id="4155"/>
    <lineage>
        <taxon>Eukaryota</taxon>
        <taxon>Viridiplantae</taxon>
        <taxon>Streptophyta</taxon>
        <taxon>Embryophyta</taxon>
        <taxon>Tracheophyta</taxon>
        <taxon>Spermatophyta</taxon>
        <taxon>Magnoliopsida</taxon>
        <taxon>eudicotyledons</taxon>
        <taxon>Gunneridae</taxon>
        <taxon>Pentapetalae</taxon>
        <taxon>asterids</taxon>
        <taxon>lamiids</taxon>
        <taxon>Lamiales</taxon>
        <taxon>Phrymaceae</taxon>
        <taxon>Erythranthe</taxon>
    </lineage>
</organism>
<dbReference type="PANTHER" id="PTHR33384:SF22">
    <property type="match status" value="1"/>
</dbReference>
<dbReference type="EMBL" id="KI630505">
    <property type="protein sequence ID" value="EYU38168.1"/>
    <property type="molecule type" value="Genomic_DNA"/>
</dbReference>
<dbReference type="Proteomes" id="UP000030748">
    <property type="component" value="Unassembled WGS sequence"/>
</dbReference>
<reference evidence="1 2" key="1">
    <citation type="journal article" date="2013" name="Proc. Natl. Acad. Sci. U.S.A.">
        <title>Fine-scale variation in meiotic recombination in Mimulus inferred from population shotgun sequencing.</title>
        <authorList>
            <person name="Hellsten U."/>
            <person name="Wright K.M."/>
            <person name="Jenkins J."/>
            <person name="Shu S."/>
            <person name="Yuan Y."/>
            <person name="Wessler S.R."/>
            <person name="Schmutz J."/>
            <person name="Willis J.H."/>
            <person name="Rokhsar D.S."/>
        </authorList>
    </citation>
    <scope>NUCLEOTIDE SEQUENCE [LARGE SCALE GENOMIC DNA]</scope>
    <source>
        <strain evidence="2">cv. DUN x IM62</strain>
    </source>
</reference>
<dbReference type="AlphaFoldDB" id="A0A022REI9"/>
<gene>
    <name evidence="1" type="ORF">MIMGU_mgv1a015652mg</name>
</gene>
<name>A0A022REI9_ERYGU</name>
<dbReference type="PhylomeDB" id="A0A022REI9"/>
<dbReference type="STRING" id="4155.A0A022REI9"/>
<keyword evidence="2" id="KW-1185">Reference proteome</keyword>